<feature type="region of interest" description="Disordered" evidence="2">
    <location>
        <begin position="1"/>
        <end position="121"/>
    </location>
</feature>
<dbReference type="InterPro" id="IPR028290">
    <property type="entry name" value="WASH1"/>
</dbReference>
<accession>A0A3A2ZA95</accession>
<feature type="compositionally biased region" description="Pro residues" evidence="2">
    <location>
        <begin position="1"/>
        <end position="33"/>
    </location>
</feature>
<keyword evidence="1" id="KW-0009">Actin-binding</keyword>
<dbReference type="EMBL" id="MVGC01000601">
    <property type="protein sequence ID" value="RJE18207.1"/>
    <property type="molecule type" value="Genomic_DNA"/>
</dbReference>
<dbReference type="GO" id="GO:0043014">
    <property type="term" value="F:alpha-tubulin binding"/>
    <property type="evidence" value="ECO:0007669"/>
    <property type="project" value="InterPro"/>
</dbReference>
<gene>
    <name evidence="4" type="ORF">PHISCL_09459</name>
</gene>
<feature type="compositionally biased region" description="Acidic residues" evidence="2">
    <location>
        <begin position="111"/>
        <end position="121"/>
    </location>
</feature>
<organism evidence="4 5">
    <name type="scientific">Aspergillus sclerotialis</name>
    <dbReference type="NCBI Taxonomy" id="2070753"/>
    <lineage>
        <taxon>Eukaryota</taxon>
        <taxon>Fungi</taxon>
        <taxon>Dikarya</taxon>
        <taxon>Ascomycota</taxon>
        <taxon>Pezizomycotina</taxon>
        <taxon>Eurotiomycetes</taxon>
        <taxon>Eurotiomycetidae</taxon>
        <taxon>Eurotiales</taxon>
        <taxon>Aspergillaceae</taxon>
        <taxon>Aspergillus</taxon>
        <taxon>Aspergillus subgen. Polypaecilum</taxon>
    </lineage>
</organism>
<dbReference type="AlphaFoldDB" id="A0A3A2ZA95"/>
<dbReference type="GO" id="GO:0034314">
    <property type="term" value="P:Arp2/3 complex-mediated actin nucleation"/>
    <property type="evidence" value="ECO:0007669"/>
    <property type="project" value="InterPro"/>
</dbReference>
<evidence type="ECO:0000259" key="3">
    <source>
        <dbReference type="PROSITE" id="PS51082"/>
    </source>
</evidence>
<evidence type="ECO:0000313" key="5">
    <source>
        <dbReference type="Proteomes" id="UP000266188"/>
    </source>
</evidence>
<dbReference type="GO" id="GO:0006887">
    <property type="term" value="P:exocytosis"/>
    <property type="evidence" value="ECO:0007669"/>
    <property type="project" value="TreeGrafter"/>
</dbReference>
<keyword evidence="5" id="KW-1185">Reference proteome</keyword>
<dbReference type="GO" id="GO:0055037">
    <property type="term" value="C:recycling endosome"/>
    <property type="evidence" value="ECO:0007669"/>
    <property type="project" value="TreeGrafter"/>
</dbReference>
<dbReference type="GO" id="GO:0042147">
    <property type="term" value="P:retrograde transport, endosome to Golgi"/>
    <property type="evidence" value="ECO:0007669"/>
    <property type="project" value="TreeGrafter"/>
</dbReference>
<proteinExistence type="predicted"/>
<dbReference type="GO" id="GO:0003779">
    <property type="term" value="F:actin binding"/>
    <property type="evidence" value="ECO:0007669"/>
    <property type="project" value="UniProtKB-KW"/>
</dbReference>
<dbReference type="PROSITE" id="PS51082">
    <property type="entry name" value="WH2"/>
    <property type="match status" value="1"/>
</dbReference>
<dbReference type="GO" id="GO:0071203">
    <property type="term" value="C:WASH complex"/>
    <property type="evidence" value="ECO:0007669"/>
    <property type="project" value="InterPro"/>
</dbReference>
<dbReference type="OrthoDB" id="4510300at2759"/>
<sequence>PSGAAPPPPPPPSGAGAPPPPPPAAGGAPPLPKPTGGRDDLMASIRASGGKGGGGLRKVSESEKRDRSAAFVPGGANETPAATPSGGAPQGGLAGALQDALAKRKQKVSGSDDEKDDDDDW</sequence>
<reference evidence="5" key="1">
    <citation type="submission" date="2017-02" db="EMBL/GenBank/DDBJ databases">
        <authorList>
            <person name="Tafer H."/>
            <person name="Lopandic K."/>
        </authorList>
    </citation>
    <scope>NUCLEOTIDE SEQUENCE [LARGE SCALE GENOMIC DNA]</scope>
    <source>
        <strain evidence="5">CBS 366.77</strain>
    </source>
</reference>
<feature type="non-terminal residue" evidence="4">
    <location>
        <position position="1"/>
    </location>
</feature>
<dbReference type="GO" id="GO:0043015">
    <property type="term" value="F:gamma-tubulin binding"/>
    <property type="evidence" value="ECO:0007669"/>
    <property type="project" value="TreeGrafter"/>
</dbReference>
<comment type="caution">
    <text evidence="4">The sequence shown here is derived from an EMBL/GenBank/DDBJ whole genome shotgun (WGS) entry which is preliminary data.</text>
</comment>
<dbReference type="Proteomes" id="UP000266188">
    <property type="component" value="Unassembled WGS sequence"/>
</dbReference>
<feature type="domain" description="WH2" evidence="3">
    <location>
        <begin position="37"/>
        <end position="59"/>
    </location>
</feature>
<dbReference type="Pfam" id="PF02205">
    <property type="entry name" value="WH2"/>
    <property type="match status" value="1"/>
</dbReference>
<dbReference type="GO" id="GO:0005769">
    <property type="term" value="C:early endosome"/>
    <property type="evidence" value="ECO:0007669"/>
    <property type="project" value="InterPro"/>
</dbReference>
<evidence type="ECO:0000256" key="1">
    <source>
        <dbReference type="ARBA" id="ARBA00023203"/>
    </source>
</evidence>
<dbReference type="PANTHER" id="PTHR23331:SF1">
    <property type="entry name" value="WASH COMPLEX SUBUNIT 1"/>
    <property type="match status" value="1"/>
</dbReference>
<dbReference type="GO" id="GO:0005829">
    <property type="term" value="C:cytosol"/>
    <property type="evidence" value="ECO:0007669"/>
    <property type="project" value="GOC"/>
</dbReference>
<evidence type="ECO:0000313" key="4">
    <source>
        <dbReference type="EMBL" id="RJE18207.1"/>
    </source>
</evidence>
<dbReference type="STRING" id="2070753.A0A3A2ZA95"/>
<name>A0A3A2ZA95_9EURO</name>
<dbReference type="PANTHER" id="PTHR23331">
    <property type="entry name" value="CXYORF1"/>
    <property type="match status" value="1"/>
</dbReference>
<dbReference type="GO" id="GO:0032456">
    <property type="term" value="P:endocytic recycling"/>
    <property type="evidence" value="ECO:0007669"/>
    <property type="project" value="TreeGrafter"/>
</dbReference>
<protein>
    <recommendedName>
        <fullName evidence="3">WH2 domain-containing protein</fullName>
    </recommendedName>
</protein>
<dbReference type="InterPro" id="IPR003124">
    <property type="entry name" value="WH2_dom"/>
</dbReference>
<evidence type="ECO:0000256" key="2">
    <source>
        <dbReference type="SAM" id="MobiDB-lite"/>
    </source>
</evidence>
<feature type="compositionally biased region" description="Basic and acidic residues" evidence="2">
    <location>
        <begin position="58"/>
        <end position="68"/>
    </location>
</feature>